<dbReference type="InterPro" id="IPR046524">
    <property type="entry name" value="DUF6701"/>
</dbReference>
<evidence type="ECO:0000313" key="3">
    <source>
        <dbReference type="EMBL" id="MCA2015758.1"/>
    </source>
</evidence>
<feature type="domain" description="DUF6701" evidence="2">
    <location>
        <begin position="675"/>
        <end position="1215"/>
    </location>
</feature>
<organism evidence="3 4">
    <name type="scientific">Vibrio tritonius</name>
    <dbReference type="NCBI Taxonomy" id="1435069"/>
    <lineage>
        <taxon>Bacteria</taxon>
        <taxon>Pseudomonadati</taxon>
        <taxon>Pseudomonadota</taxon>
        <taxon>Gammaproteobacteria</taxon>
        <taxon>Vibrionales</taxon>
        <taxon>Vibrionaceae</taxon>
        <taxon>Vibrio</taxon>
    </lineage>
</organism>
<gene>
    <name evidence="3" type="ORF">LDJ79_06525</name>
</gene>
<proteinExistence type="predicted"/>
<feature type="chain" id="PRO_5047252741" description="DUF6701 domain-containing protein" evidence="1">
    <location>
        <begin position="25"/>
        <end position="1220"/>
    </location>
</feature>
<evidence type="ECO:0000256" key="1">
    <source>
        <dbReference type="SAM" id="SignalP"/>
    </source>
</evidence>
<sequence>MKTVRRLSLLCLTLFIFFSGPAQAFSFTAFQCQQLRSDRPFSLHFSVFRIPGLFSDSTVGVNRGLWIPHTMWSSNPLTIADFRDVTLEYGQEHQIWLKYEPIRSRFPFLGGYRPSGVLSYYRLINNVWVQIGETKEVRLEGVLSTRLSVYGINIHALRCSDGATSPPTQVEFVRPQICDLFPEPAQSWITQDNTSYADFPRSHLNVTNNSVRINGWSKAYKENNTIDINADRGNASWKALRVGFDSTDNNWMAWNRNGVKVCDSMGCYPGNDDGKINERKVGAPPLLPVIINEPTKDLSLVDSNSYDSRFYENACDLQPDQNSLCTYNPQRSDDGYIDIYIIKDIRKLELLKYGNNPIRVHFSNGVYVDQLNITNGVALYFDANTTIAFRQFTSATNIHMYFESGAWVNIYGNAQGDDFSLNNAVDFHYINEDSNGYQYPVIYGPTAQFHLKSKLFKGYLLAKNVILDTTITIQGAVTANYLLMVEAARIEPLPGGNRCGAPIDEDNYTLQISPSEDYALICMLQDITFQVLDQDGSPATDFSGTIDVTSSSGNLTLVDNYGSGSNGTYQPNAQGVLKLNLGITNSRNQDVTVSAYLSTQTDTSDTVSGTYHFVPYQFSVDDQNVIASHPKKISLKVEKCDDKGNAVDVGYAGTPSYTSTWVAPSSGVGGLTLDNRTFSAGNATAMLTMEDSGIKTVTLEDSSFNCSAMGSDCPIKGNGTLKGSFTVYSRPWTFAICPSGSNQMNGNITDERSAGFTSAGSSFALLVKPIRWQSDGSMSGEIASAAYCNAAVTQNFFSSDSPLTATVELTHSVAQPAGGTDGVLKSGTSTSVTLPNSGVSNGYYNFADLTWSEVGVLRVKANTLRDANGVPAPYLRSDLSIQTGYRDIGRFYPAYLAITSNNWNYASGHTGFAYMAQPISYGFTVEAKNLSGQATTNYSQFTNDLKANIRLVAVDTSNDDEDMSSRVADYNDHFWSGADWNSGADLTVNHSFTFARLETRQSPLTTKPDGPFTSGFGLQVTTGPDGVDFKDNQLTHQVNNVLVSTDKAFPEQPDVRYGRLAFSDVGGNSITKVNVPLTAQYWNGSQFVTNDNDSGSLLSIDADKVCKSTIWPSPTQTSSSQLTGITGNVAVSSGQNHQIYAQPDSDSSLREQVRFWMRINENSPQVNEQNVDCGSAYLDQPWLQFNWRNNGDEDPSAVVTFGVYRGNDRVIYRGEPRINN</sequence>
<dbReference type="EMBL" id="JAIWIU010000039">
    <property type="protein sequence ID" value="MCA2015758.1"/>
    <property type="molecule type" value="Genomic_DNA"/>
</dbReference>
<comment type="caution">
    <text evidence="3">The sequence shown here is derived from an EMBL/GenBank/DDBJ whole genome shotgun (WGS) entry which is preliminary data.</text>
</comment>
<reference evidence="4" key="1">
    <citation type="submission" date="2023-07" db="EMBL/GenBank/DDBJ databases">
        <title>Molecular identification of indigenous halophilic bacteria isolated from red sea cost, biodegradation of synthetic dyes and assessment of degraded metabolite toxicity.</title>
        <authorList>
            <person name="Chaieb K."/>
            <person name="Altayb H.N."/>
        </authorList>
    </citation>
    <scope>NUCLEOTIDE SEQUENCE [LARGE SCALE GENOMIC DNA]</scope>
    <source>
        <strain evidence="4">K20</strain>
    </source>
</reference>
<keyword evidence="4" id="KW-1185">Reference proteome</keyword>
<dbReference type="Proteomes" id="UP001199044">
    <property type="component" value="Unassembled WGS sequence"/>
</dbReference>
<name>A0ABS7YJA4_9VIBR</name>
<evidence type="ECO:0000313" key="4">
    <source>
        <dbReference type="Proteomes" id="UP001199044"/>
    </source>
</evidence>
<accession>A0ABS7YJA4</accession>
<evidence type="ECO:0000259" key="2">
    <source>
        <dbReference type="Pfam" id="PF20419"/>
    </source>
</evidence>
<keyword evidence="1" id="KW-0732">Signal</keyword>
<dbReference type="Pfam" id="PF20419">
    <property type="entry name" value="DUF6701"/>
    <property type="match status" value="1"/>
</dbReference>
<protein>
    <recommendedName>
        <fullName evidence="2">DUF6701 domain-containing protein</fullName>
    </recommendedName>
</protein>
<feature type="signal peptide" evidence="1">
    <location>
        <begin position="1"/>
        <end position="24"/>
    </location>
</feature>
<dbReference type="RefSeq" id="WP_225250005.1">
    <property type="nucleotide sequence ID" value="NZ_JAIWIU010000039.1"/>
</dbReference>